<comment type="caution">
    <text evidence="4">The sequence shown here is derived from an EMBL/GenBank/DDBJ whole genome shotgun (WGS) entry which is preliminary data.</text>
</comment>
<proteinExistence type="predicted"/>
<dbReference type="Pfam" id="PF13347">
    <property type="entry name" value="MFS_2"/>
    <property type="match status" value="1"/>
</dbReference>
<feature type="transmembrane region" description="Helical" evidence="3">
    <location>
        <begin position="327"/>
        <end position="355"/>
    </location>
</feature>
<evidence type="ECO:0000313" key="5">
    <source>
        <dbReference type="Proteomes" id="UP001158045"/>
    </source>
</evidence>
<feature type="transmembrane region" description="Helical" evidence="3">
    <location>
        <begin position="276"/>
        <end position="296"/>
    </location>
</feature>
<organism evidence="4 5">
    <name type="scientific">Fusibacter bizertensis</name>
    <dbReference type="NCBI Taxonomy" id="1488331"/>
    <lineage>
        <taxon>Bacteria</taxon>
        <taxon>Bacillati</taxon>
        <taxon>Bacillota</taxon>
        <taxon>Clostridia</taxon>
        <taxon>Eubacteriales</taxon>
        <taxon>Eubacteriales Family XII. Incertae Sedis</taxon>
        <taxon>Fusibacter</taxon>
    </lineage>
</organism>
<dbReference type="PANTHER" id="PTHR11328">
    <property type="entry name" value="MAJOR FACILITATOR SUPERFAMILY DOMAIN-CONTAINING PROTEIN"/>
    <property type="match status" value="1"/>
</dbReference>
<feature type="transmembrane region" description="Helical" evidence="3">
    <location>
        <begin position="303"/>
        <end position="321"/>
    </location>
</feature>
<feature type="transmembrane region" description="Helical" evidence="3">
    <location>
        <begin position="376"/>
        <end position="398"/>
    </location>
</feature>
<dbReference type="InterPro" id="IPR039672">
    <property type="entry name" value="MFS_2"/>
</dbReference>
<gene>
    <name evidence="4" type="ORF">QE109_09065</name>
</gene>
<dbReference type="EMBL" id="JARYZI010000005">
    <property type="protein sequence ID" value="MDH8678296.1"/>
    <property type="molecule type" value="Genomic_DNA"/>
</dbReference>
<keyword evidence="2" id="KW-0769">Symport</keyword>
<dbReference type="RefSeq" id="WP_281094137.1">
    <property type="nucleotide sequence ID" value="NZ_JARYZI010000005.1"/>
</dbReference>
<feature type="transmembrane region" description="Helical" evidence="3">
    <location>
        <begin position="239"/>
        <end position="264"/>
    </location>
</feature>
<feature type="transmembrane region" description="Helical" evidence="3">
    <location>
        <begin position="112"/>
        <end position="131"/>
    </location>
</feature>
<feature type="transmembrane region" description="Helical" evidence="3">
    <location>
        <begin position="48"/>
        <end position="66"/>
    </location>
</feature>
<keyword evidence="3" id="KW-0472">Membrane</keyword>
<dbReference type="Proteomes" id="UP001158045">
    <property type="component" value="Unassembled WGS sequence"/>
</dbReference>
<keyword evidence="3" id="KW-0812">Transmembrane</keyword>
<keyword evidence="1" id="KW-0813">Transport</keyword>
<feature type="transmembrane region" description="Helical" evidence="3">
    <location>
        <begin position="152"/>
        <end position="174"/>
    </location>
</feature>
<reference evidence="4 5" key="1">
    <citation type="submission" date="2023-04" db="EMBL/GenBank/DDBJ databases">
        <title>Fusibacter bizertensis strain WBS, isolated from littoral bottom sediments of the Arctic seas - biochemical and genomic analysis.</title>
        <authorList>
            <person name="Brioukhanov A.L."/>
        </authorList>
    </citation>
    <scope>NUCLEOTIDE SEQUENCE [LARGE SCALE GENOMIC DNA]</scope>
    <source>
        <strain evidence="4 5">WBS</strain>
    </source>
</reference>
<evidence type="ECO:0000256" key="3">
    <source>
        <dbReference type="SAM" id="Phobius"/>
    </source>
</evidence>
<keyword evidence="3" id="KW-1133">Transmembrane helix</keyword>
<evidence type="ECO:0000313" key="4">
    <source>
        <dbReference type="EMBL" id="MDH8678296.1"/>
    </source>
</evidence>
<feature type="transmembrane region" description="Helical" evidence="3">
    <location>
        <begin position="12"/>
        <end position="36"/>
    </location>
</feature>
<feature type="transmembrane region" description="Helical" evidence="3">
    <location>
        <begin position="186"/>
        <end position="212"/>
    </location>
</feature>
<dbReference type="InterPro" id="IPR001927">
    <property type="entry name" value="Na/Gal_symport"/>
</dbReference>
<protein>
    <submittedName>
        <fullName evidence="4">Glycoside-pentoside-hexuronide (GPH):cation symporter</fullName>
    </submittedName>
</protein>
<dbReference type="Gene3D" id="1.20.1250.20">
    <property type="entry name" value="MFS general substrate transporter like domains"/>
    <property type="match status" value="1"/>
</dbReference>
<dbReference type="NCBIfam" id="TIGR00792">
    <property type="entry name" value="gph"/>
    <property type="match status" value="1"/>
</dbReference>
<sequence>MEKSAIRFSNRNRITFGLGTIGRDMVYSLISMYLIFFLTEIKQLSNNAMWWITGIILVARIFDAFNDPIMGVIVDNTRSRFGKFKPWITFGAFTSGIFTILIFMDYGLSEAVFVPIFAVLYLLWGITYTANDISYWSMMPSLTTNPHEREEIGAFARICANIGLFAVVAGIVPLTNALGDQFGSMYMGYLIFSVLVVIIMWVGQFITVVGVVEPKRIIKEDSHTSLHDLVTAIFKNDQLMVTGISMALFMIGYTTTASFGLYFFKYAYGDEGMYSIFALILGISQIIALAFFPILGKKVERKILYRYATILVVVGYIIFFFSPMNMIYIGLAGILLFVGQAFIQILMLMFLADTIEYGQLKLGRRNESVTFSIQPFINKMGGAIASGVVGVTVILSGINDAVIPSDVSKEGLFLLKLAMMIFPLICIFSGYMIYRKRYIIDAKLYDDILKQLRDKGDLL</sequence>
<evidence type="ECO:0000256" key="2">
    <source>
        <dbReference type="ARBA" id="ARBA00022847"/>
    </source>
</evidence>
<keyword evidence="5" id="KW-1185">Reference proteome</keyword>
<accession>A0ABT6ND30</accession>
<feature type="transmembrane region" description="Helical" evidence="3">
    <location>
        <begin position="87"/>
        <end position="106"/>
    </location>
</feature>
<dbReference type="InterPro" id="IPR036259">
    <property type="entry name" value="MFS_trans_sf"/>
</dbReference>
<feature type="transmembrane region" description="Helical" evidence="3">
    <location>
        <begin position="413"/>
        <end position="434"/>
    </location>
</feature>
<dbReference type="CDD" id="cd17332">
    <property type="entry name" value="MFS_MelB_like"/>
    <property type="match status" value="1"/>
</dbReference>
<dbReference type="SUPFAM" id="SSF103473">
    <property type="entry name" value="MFS general substrate transporter"/>
    <property type="match status" value="1"/>
</dbReference>
<evidence type="ECO:0000256" key="1">
    <source>
        <dbReference type="ARBA" id="ARBA00022448"/>
    </source>
</evidence>
<name>A0ABT6ND30_9FIRM</name>
<dbReference type="PANTHER" id="PTHR11328:SF36">
    <property type="entry name" value="MELIBIOSE PERMEASE"/>
    <property type="match status" value="1"/>
</dbReference>